<evidence type="ECO:0000313" key="2">
    <source>
        <dbReference type="Proteomes" id="UP000018725"/>
    </source>
</evidence>
<organism evidence="1 2">
    <name type="scientific">Pseudomonas gorinensis</name>
    <dbReference type="NCBI Taxonomy" id="3240790"/>
    <lineage>
        <taxon>Bacteria</taxon>
        <taxon>Pseudomonadati</taxon>
        <taxon>Pseudomonadota</taxon>
        <taxon>Gammaproteobacteria</taxon>
        <taxon>Pseudomonadales</taxon>
        <taxon>Pseudomonadaceae</taxon>
        <taxon>Pseudomonas</taxon>
    </lineage>
</organism>
<evidence type="ECO:0000313" key="1">
    <source>
        <dbReference type="EMBL" id="AHC36362.1"/>
    </source>
</evidence>
<name>A0ACA7P8L6_9PSED</name>
<sequence length="216" mass="24007">MTPDDLARGPSCTPVLVLRRSSGIFFSFFQRMCCVIVPLRPFFRAARSGGRCFFRCGGVSLAVSNLDMHALFVLGDLRAKLVKQFQSRFVYITEQTPEGIYIAEIDTETALVVDDKPRLELKVGDHFRAAVLPSREGGKFELKFRDIKLTVYGLGDYAFVSCAEGQGIVFKEGHSVMLVFAAHEQLQEGLTKTLKAVTGKAAKWRKGELVTFKASE</sequence>
<gene>
    <name evidence="1" type="ORF">U771_19230</name>
</gene>
<dbReference type="EMBL" id="CP006852">
    <property type="protein sequence ID" value="AHC36362.1"/>
    <property type="molecule type" value="Genomic_DNA"/>
</dbReference>
<reference evidence="1 2" key="1">
    <citation type="journal article" date="2014" name="Genome Announc.">
        <title>Complete Genome Sequence of Pseudomonas sp. Strain TKP, Isolated from a gamma-Hexachlorocyclohexane-Degrading Mixed Culture.</title>
        <authorList>
            <person name="Ohtsubo Y."/>
            <person name="Kishida K."/>
            <person name="Sato T."/>
            <person name="Tabata M."/>
            <person name="Kawasumi T."/>
            <person name="Ogura Y."/>
            <person name="Hayashi T."/>
            <person name="Tsuda M."/>
            <person name="Nagata Y."/>
        </authorList>
    </citation>
    <scope>NUCLEOTIDE SEQUENCE [LARGE SCALE GENOMIC DNA]</scope>
    <source>
        <strain evidence="1 2">TKP</strain>
    </source>
</reference>
<dbReference type="Proteomes" id="UP000018725">
    <property type="component" value="Chromosome"/>
</dbReference>
<keyword evidence="2" id="KW-1185">Reference proteome</keyword>
<proteinExistence type="predicted"/>
<accession>A0ACA7P8L6</accession>
<protein>
    <submittedName>
        <fullName evidence="1">Uncharacterized protein</fullName>
    </submittedName>
</protein>